<feature type="transmembrane region" description="Helical" evidence="1">
    <location>
        <begin position="156"/>
        <end position="175"/>
    </location>
</feature>
<feature type="transmembrane region" description="Helical" evidence="1">
    <location>
        <begin position="96"/>
        <end position="121"/>
    </location>
</feature>
<dbReference type="Proteomes" id="UP000603434">
    <property type="component" value="Unassembled WGS sequence"/>
</dbReference>
<sequence length="194" mass="22675">MTIVLWAVFVLQVASAIFPFNVSITVSDLKHSLKQMIITPFQNHSLSYLLLAKSVGIDGQNFNWYKFIENVLFWSGWGYLAAMCYFIYWRVRRGGLWLMIMAGFIPGIFLETLQIFIVSRYCNINDIISNWAGVVAGLLLYWFYRPHDRYSSSESWRGLNGAVALYFFFMMFAGLQPLWSLHHRRQRQGQVDFP</sequence>
<accession>A0A8J6NP39</accession>
<organism evidence="3 4">
    <name type="scientific">Candidatus Desulfatibia profunda</name>
    <dbReference type="NCBI Taxonomy" id="2841695"/>
    <lineage>
        <taxon>Bacteria</taxon>
        <taxon>Pseudomonadati</taxon>
        <taxon>Thermodesulfobacteriota</taxon>
        <taxon>Desulfobacteria</taxon>
        <taxon>Desulfobacterales</taxon>
        <taxon>Desulfobacterales incertae sedis</taxon>
        <taxon>Candidatus Desulfatibia</taxon>
    </lineage>
</organism>
<feature type="transmembrane region" description="Helical" evidence="1">
    <location>
        <begin position="127"/>
        <end position="144"/>
    </location>
</feature>
<keyword evidence="1" id="KW-0812">Transmembrane</keyword>
<feature type="domain" description="VanZ-like" evidence="2">
    <location>
        <begin position="8"/>
        <end position="144"/>
    </location>
</feature>
<evidence type="ECO:0000313" key="3">
    <source>
        <dbReference type="EMBL" id="MBC8362700.1"/>
    </source>
</evidence>
<evidence type="ECO:0000256" key="1">
    <source>
        <dbReference type="SAM" id="Phobius"/>
    </source>
</evidence>
<reference evidence="3 4" key="1">
    <citation type="submission" date="2020-08" db="EMBL/GenBank/DDBJ databases">
        <title>Bridging the membrane lipid divide: bacteria of the FCB group superphylum have the potential to synthesize archaeal ether lipids.</title>
        <authorList>
            <person name="Villanueva L."/>
            <person name="Von Meijenfeldt F.A.B."/>
            <person name="Westbye A.B."/>
            <person name="Yadav S."/>
            <person name="Hopmans E.C."/>
            <person name="Dutilh B.E."/>
            <person name="Sinninghe Damste J.S."/>
        </authorList>
    </citation>
    <scope>NUCLEOTIDE SEQUENCE [LARGE SCALE GENOMIC DNA]</scope>
    <source>
        <strain evidence="3">NIOZ-UU30</strain>
    </source>
</reference>
<keyword evidence="1" id="KW-0472">Membrane</keyword>
<evidence type="ECO:0000313" key="4">
    <source>
        <dbReference type="Proteomes" id="UP000603434"/>
    </source>
</evidence>
<evidence type="ECO:0000259" key="2">
    <source>
        <dbReference type="Pfam" id="PF04892"/>
    </source>
</evidence>
<gene>
    <name evidence="3" type="ORF">H8E23_15050</name>
</gene>
<feature type="transmembrane region" description="Helical" evidence="1">
    <location>
        <begin position="71"/>
        <end position="89"/>
    </location>
</feature>
<name>A0A8J6NP39_9BACT</name>
<protein>
    <submittedName>
        <fullName evidence="3">VanZ family protein</fullName>
    </submittedName>
</protein>
<dbReference type="InterPro" id="IPR006976">
    <property type="entry name" value="VanZ-like"/>
</dbReference>
<dbReference type="EMBL" id="JACNJH010000211">
    <property type="protein sequence ID" value="MBC8362700.1"/>
    <property type="molecule type" value="Genomic_DNA"/>
</dbReference>
<comment type="caution">
    <text evidence="3">The sequence shown here is derived from an EMBL/GenBank/DDBJ whole genome shotgun (WGS) entry which is preliminary data.</text>
</comment>
<dbReference type="Pfam" id="PF04892">
    <property type="entry name" value="VanZ"/>
    <property type="match status" value="1"/>
</dbReference>
<dbReference type="AlphaFoldDB" id="A0A8J6NP39"/>
<proteinExistence type="predicted"/>
<keyword evidence="1" id="KW-1133">Transmembrane helix</keyword>